<evidence type="ECO:0000256" key="1">
    <source>
        <dbReference type="ARBA" id="ARBA00007039"/>
    </source>
</evidence>
<dbReference type="EMBL" id="DACTBT010000008">
    <property type="protein sequence ID" value="HAT4298246.1"/>
    <property type="molecule type" value="Genomic_DNA"/>
</dbReference>
<feature type="coiled-coil region" evidence="7">
    <location>
        <begin position="208"/>
        <end position="243"/>
    </location>
</feature>
<reference evidence="8" key="1">
    <citation type="journal article" date="2018" name="Genome Biol.">
        <title>SKESA: strategic k-mer extension for scrupulous assemblies.</title>
        <authorList>
            <person name="Souvorov A."/>
            <person name="Agarwala R."/>
            <person name="Lipman D.J."/>
        </authorList>
    </citation>
    <scope>NUCLEOTIDE SEQUENCE</scope>
    <source>
        <strain evidence="8">C25</strain>
    </source>
</reference>
<comment type="similarity">
    <text evidence="1 6">Belongs to the peptidase S14 family.</text>
</comment>
<dbReference type="RefSeq" id="WP_110003708.1">
    <property type="nucleotide sequence ID" value="NZ_JAENQG010000004.1"/>
</dbReference>
<evidence type="ECO:0000256" key="7">
    <source>
        <dbReference type="SAM" id="Coils"/>
    </source>
</evidence>
<dbReference type="InterPro" id="IPR001907">
    <property type="entry name" value="ClpP"/>
</dbReference>
<dbReference type="GO" id="GO:0006515">
    <property type="term" value="P:protein quality control for misfolded or incompletely synthesized proteins"/>
    <property type="evidence" value="ECO:0007669"/>
    <property type="project" value="TreeGrafter"/>
</dbReference>
<evidence type="ECO:0000313" key="11">
    <source>
        <dbReference type="Proteomes" id="UP000855421"/>
    </source>
</evidence>
<dbReference type="GO" id="GO:0051117">
    <property type="term" value="F:ATPase binding"/>
    <property type="evidence" value="ECO:0007669"/>
    <property type="project" value="TreeGrafter"/>
</dbReference>
<keyword evidence="7" id="KW-0175">Coiled coil</keyword>
<evidence type="ECO:0000313" key="9">
    <source>
        <dbReference type="EMBL" id="MBO3417726.1"/>
    </source>
</evidence>
<dbReference type="Pfam" id="PF00574">
    <property type="entry name" value="CLP_protease"/>
    <property type="match status" value="1"/>
</dbReference>
<keyword evidence="2" id="KW-0963">Cytoplasm</keyword>
<evidence type="ECO:0000313" key="8">
    <source>
        <dbReference type="EMBL" id="HAT4298246.1"/>
    </source>
</evidence>
<reference evidence="9 10" key="3">
    <citation type="submission" date="2020-12" db="EMBL/GenBank/DDBJ databases">
        <title>Comparative genomics of Clostridium perfringens reveals patterns of host-associated phylogenetic clades and virulence factors.</title>
        <authorList>
            <person name="Smith A.H."/>
            <person name="Geier R."/>
        </authorList>
    </citation>
    <scope>NUCLEOTIDE SEQUENCE [LARGE SCALE GENOMIC DNA]</scope>
    <source>
        <strain evidence="9 10">CHD15829P</strain>
    </source>
</reference>
<dbReference type="GO" id="GO:0009368">
    <property type="term" value="C:endopeptidase Clp complex"/>
    <property type="evidence" value="ECO:0007669"/>
    <property type="project" value="TreeGrafter"/>
</dbReference>
<evidence type="ECO:0000256" key="2">
    <source>
        <dbReference type="ARBA" id="ARBA00022490"/>
    </source>
</evidence>
<gene>
    <name evidence="8" type="ORF">I9063_001610</name>
    <name evidence="9" type="ORF">JJB78_14620</name>
</gene>
<dbReference type="SUPFAM" id="SSF52096">
    <property type="entry name" value="ClpP/crotonase"/>
    <property type="match status" value="1"/>
</dbReference>
<accession>A0AAN5NA37</accession>
<dbReference type="InterPro" id="IPR023562">
    <property type="entry name" value="ClpP/TepA"/>
</dbReference>
<name>A0AAN5NA37_CLOPF</name>
<keyword evidence="5" id="KW-0720">Serine protease</keyword>
<evidence type="ECO:0000313" key="10">
    <source>
        <dbReference type="Proteomes" id="UP000668358"/>
    </source>
</evidence>
<dbReference type="PANTHER" id="PTHR10381">
    <property type="entry name" value="ATP-DEPENDENT CLP PROTEASE PROTEOLYTIC SUBUNIT"/>
    <property type="match status" value="1"/>
</dbReference>
<evidence type="ECO:0000256" key="6">
    <source>
        <dbReference type="RuleBase" id="RU003567"/>
    </source>
</evidence>
<dbReference type="EMBL" id="JAENRE010000008">
    <property type="protein sequence ID" value="MBO3417726.1"/>
    <property type="molecule type" value="Genomic_DNA"/>
</dbReference>
<keyword evidence="3 8" id="KW-0645">Protease</keyword>
<dbReference type="GO" id="GO:0004176">
    <property type="term" value="F:ATP-dependent peptidase activity"/>
    <property type="evidence" value="ECO:0007669"/>
    <property type="project" value="InterPro"/>
</dbReference>
<protein>
    <recommendedName>
        <fullName evidence="6">ATP-dependent Clp protease proteolytic subunit</fullName>
    </recommendedName>
</protein>
<evidence type="ECO:0000256" key="3">
    <source>
        <dbReference type="ARBA" id="ARBA00022670"/>
    </source>
</evidence>
<dbReference type="Gene3D" id="3.90.226.10">
    <property type="entry name" value="2-enoyl-CoA Hydratase, Chain A, domain 1"/>
    <property type="match status" value="1"/>
</dbReference>
<dbReference type="GO" id="GO:0004252">
    <property type="term" value="F:serine-type endopeptidase activity"/>
    <property type="evidence" value="ECO:0007669"/>
    <property type="project" value="InterPro"/>
</dbReference>
<sequence>MSSFFEVKNQTEDSAEIYIVGQIQTEKPWWKDDEVNNENCLRDFIKTLQDLKDVKNLVIHINSPGGVLFAGVTMYNLLKNHLAHKKIYVDGSAASAASIIAMAGDEVIIPKNAFLMIHKPVVGVAGNALDLQKAIEMLDSIEVGMLSIYEENLINSEDKDIIKQMVQDETWLNGEEAAKYFKNVKVADEVNIAACSNFDFSCYKHVPKELIKNEINNTNDELLEKEKLKKKELELMKAKLRLEIS</sequence>
<reference evidence="8" key="2">
    <citation type="submission" date="2020-07" db="EMBL/GenBank/DDBJ databases">
        <authorList>
            <consortium name="NCBI Pathogen Detection Project"/>
        </authorList>
    </citation>
    <scope>NUCLEOTIDE SEQUENCE</scope>
    <source>
        <strain evidence="8">C25</strain>
    </source>
</reference>
<dbReference type="CDD" id="cd07016">
    <property type="entry name" value="S14_ClpP_1"/>
    <property type="match status" value="1"/>
</dbReference>
<dbReference type="PANTHER" id="PTHR10381:SF70">
    <property type="entry name" value="ATP-DEPENDENT CLP PROTEASE PROTEOLYTIC SUBUNIT"/>
    <property type="match status" value="1"/>
</dbReference>
<dbReference type="Proteomes" id="UP000855421">
    <property type="component" value="Unassembled WGS sequence"/>
</dbReference>
<comment type="caution">
    <text evidence="8">The sequence shown here is derived from an EMBL/GenBank/DDBJ whole genome shotgun (WGS) entry which is preliminary data.</text>
</comment>
<dbReference type="PRINTS" id="PR00127">
    <property type="entry name" value="CLPPROTEASEP"/>
</dbReference>
<dbReference type="NCBIfam" id="NF045542">
    <property type="entry name" value="Clp_rel_HeadMat"/>
    <property type="match status" value="1"/>
</dbReference>
<proteinExistence type="inferred from homology"/>
<dbReference type="InterPro" id="IPR029045">
    <property type="entry name" value="ClpP/crotonase-like_dom_sf"/>
</dbReference>
<dbReference type="Proteomes" id="UP000668358">
    <property type="component" value="Unassembled WGS sequence"/>
</dbReference>
<evidence type="ECO:0000256" key="5">
    <source>
        <dbReference type="ARBA" id="ARBA00022825"/>
    </source>
</evidence>
<organism evidence="8 11">
    <name type="scientific">Clostridium perfringens</name>
    <dbReference type="NCBI Taxonomy" id="1502"/>
    <lineage>
        <taxon>Bacteria</taxon>
        <taxon>Bacillati</taxon>
        <taxon>Bacillota</taxon>
        <taxon>Clostridia</taxon>
        <taxon>Eubacteriales</taxon>
        <taxon>Clostridiaceae</taxon>
        <taxon>Clostridium</taxon>
    </lineage>
</organism>
<dbReference type="AlphaFoldDB" id="A0AAN5NA37"/>
<keyword evidence="4" id="KW-0378">Hydrolase</keyword>
<evidence type="ECO:0000256" key="4">
    <source>
        <dbReference type="ARBA" id="ARBA00022801"/>
    </source>
</evidence>